<name>A0A643G123_9BURK</name>
<organism evidence="1 2">
    <name type="scientific">Cupriavidus basilensis</name>
    <dbReference type="NCBI Taxonomy" id="68895"/>
    <lineage>
        <taxon>Bacteria</taxon>
        <taxon>Pseudomonadati</taxon>
        <taxon>Pseudomonadota</taxon>
        <taxon>Betaproteobacteria</taxon>
        <taxon>Burkholderiales</taxon>
        <taxon>Burkholderiaceae</taxon>
        <taxon>Cupriavidus</taxon>
    </lineage>
</organism>
<proteinExistence type="predicted"/>
<reference evidence="1 2" key="1">
    <citation type="submission" date="2020-10" db="EMBL/GenBank/DDBJ databases">
        <title>Complete genome sequence of Cupriavidus basilensis CCUG 49340T.</title>
        <authorList>
            <person name="Salva-Serra F."/>
            <person name="Donoso R.A."/>
            <person name="Cho K.H."/>
            <person name="Yoo J.A."/>
            <person name="Lee K."/>
            <person name="Yoon S.-H."/>
            <person name="Perez-Pantoja D."/>
            <person name="Moore E.R.B."/>
        </authorList>
    </citation>
    <scope>NUCLEOTIDE SEQUENCE [LARGE SCALE GENOMIC DNA]</scope>
    <source>
        <strain evidence="2">CCUG 49340</strain>
    </source>
</reference>
<sequence>MKPIVHGIAGSVAMLTVATFWTSTLISEAFLDHAAVALVKQCVVYGLVLLITAMAATGATGFALSRHRQGRIVDGKKKRMPLIAANGLLVLLPCALFLSAKAQAGAFDTSFYVVQAIELAMGALQLTLLGMSFRDGMRLAGKLKPKAR</sequence>
<protein>
    <submittedName>
        <fullName evidence="1">Uncharacterized protein</fullName>
    </submittedName>
</protein>
<accession>A0A643G123</accession>
<dbReference type="Proteomes" id="UP000397656">
    <property type="component" value="Chromosome 2"/>
</dbReference>
<evidence type="ECO:0000313" key="1">
    <source>
        <dbReference type="EMBL" id="QOT79897.1"/>
    </source>
</evidence>
<dbReference type="AlphaFoldDB" id="A0A643G123"/>
<dbReference type="EMBL" id="CP062804">
    <property type="protein sequence ID" value="QOT79897.1"/>
    <property type="molecule type" value="Genomic_DNA"/>
</dbReference>
<gene>
    <name evidence="1" type="ORF">F7R26_035160</name>
</gene>
<dbReference type="GeneID" id="98406213"/>
<dbReference type="RefSeq" id="WP_150985159.1">
    <property type="nucleotide sequence ID" value="NZ_CP062804.1"/>
</dbReference>
<evidence type="ECO:0000313" key="2">
    <source>
        <dbReference type="Proteomes" id="UP000397656"/>
    </source>
</evidence>